<dbReference type="InterPro" id="IPR054471">
    <property type="entry name" value="GPIID_WHD"/>
</dbReference>
<name>A0A9P4IIY0_9PEZI</name>
<dbReference type="SUPFAM" id="SSF52540">
    <property type="entry name" value="P-loop containing nucleoside triphosphate hydrolases"/>
    <property type="match status" value="1"/>
</dbReference>
<dbReference type="Proteomes" id="UP000799772">
    <property type="component" value="Unassembled WGS sequence"/>
</dbReference>
<feature type="domain" description="Azaphilone pigments biosynthesis cluster protein L N-terminal" evidence="2">
    <location>
        <begin position="2"/>
        <end position="166"/>
    </location>
</feature>
<dbReference type="PANTHER" id="PTHR10039">
    <property type="entry name" value="AMELOGENIN"/>
    <property type="match status" value="1"/>
</dbReference>
<comment type="caution">
    <text evidence="5">The sequence shown here is derived from an EMBL/GenBank/DDBJ whole genome shotgun (WGS) entry which is preliminary data.</text>
</comment>
<dbReference type="EMBL" id="ML978124">
    <property type="protein sequence ID" value="KAF2100833.1"/>
    <property type="molecule type" value="Genomic_DNA"/>
</dbReference>
<dbReference type="InterPro" id="IPR031348">
    <property type="entry name" value="PigL_N"/>
</dbReference>
<feature type="domain" description="Nephrocystin 3-like N-terminal" evidence="4">
    <location>
        <begin position="200"/>
        <end position="364"/>
    </location>
</feature>
<sequence>MADPLSIASGVAGLLSLGLQTTDTLVKFYTSYKGRDDNIARTTQRLETLQGAFDALQTTLQQRKFQPDEEMLIGRIESSIQLCGELIQELQEECRKLTGPSSNSFKEAVKFAGRRAAYPFRESTLKKLEEAAGEMRNHLSLALDILQLQDHKTAQDELTEMKSLVELMRATQMSSTIQDWFKAPDALIEHNDASAKRHPGTGMWFVKDPIFRSWISQANSFLWLYGFAGCGKSVLCSTAIQHAFRQRRRDASIGVAFFYFKFNDESKQTQSAMLRALLWQLASQLSDGHSRIQRLHESYKTGSPPAAVLSEQLRECIRPFHQVYVLIDALDESPRGSRRDNILSTIRTMRDWSMPGLHLLVTSRDELDIRESVDAAPDEEVAMKNDGIDQDISNFIAEKLSTDLKLRTKWQAHRDRIQEALAKGAQGVFRWVDCQFEALRRCPRSKHHLEQCLRSLPRSLDETYERMLLSIDEESYEEARRILMLLCFSSRPLKVSEVLHGIAVDLGEQACLNRDRLLEGTDDLCEICSGLIDFGFEAKEGVDSNTDSTSLEVTVRIAHFSVQEYLESARIRQHNARFFAMTSISAHQEIATICCVYLLEPELSKGQLTPEKLVELPLAHFAAQFWYHHYQKAKNTTKQLHELIIEIFLQHNSFVKWVRLHDLADRPWVTEVRFERTSDDIAPALYYASFLGLDWIIHEILRAGIATGRKGEDIVNAQGGYYGNALQAASSLRALRRNMKIASR</sequence>
<evidence type="ECO:0000259" key="2">
    <source>
        <dbReference type="Pfam" id="PF17111"/>
    </source>
</evidence>
<dbReference type="Pfam" id="PF17111">
    <property type="entry name" value="PigL_N"/>
    <property type="match status" value="1"/>
</dbReference>
<dbReference type="InterPro" id="IPR056884">
    <property type="entry name" value="NPHP3-like_N"/>
</dbReference>
<protein>
    <recommendedName>
        <fullName evidence="7">NACHT domain-containing protein</fullName>
    </recommendedName>
</protein>
<evidence type="ECO:0000259" key="3">
    <source>
        <dbReference type="Pfam" id="PF22939"/>
    </source>
</evidence>
<dbReference type="Pfam" id="PF24883">
    <property type="entry name" value="NPHP3_N"/>
    <property type="match status" value="1"/>
</dbReference>
<dbReference type="OrthoDB" id="1577640at2759"/>
<keyword evidence="6" id="KW-1185">Reference proteome</keyword>
<proteinExistence type="predicted"/>
<evidence type="ECO:0000256" key="1">
    <source>
        <dbReference type="ARBA" id="ARBA00022737"/>
    </source>
</evidence>
<dbReference type="Gene3D" id="3.40.50.300">
    <property type="entry name" value="P-loop containing nucleotide triphosphate hydrolases"/>
    <property type="match status" value="1"/>
</dbReference>
<organism evidence="5 6">
    <name type="scientific">Rhizodiscina lignyota</name>
    <dbReference type="NCBI Taxonomy" id="1504668"/>
    <lineage>
        <taxon>Eukaryota</taxon>
        <taxon>Fungi</taxon>
        <taxon>Dikarya</taxon>
        <taxon>Ascomycota</taxon>
        <taxon>Pezizomycotina</taxon>
        <taxon>Dothideomycetes</taxon>
        <taxon>Pleosporomycetidae</taxon>
        <taxon>Aulographales</taxon>
        <taxon>Rhizodiscinaceae</taxon>
        <taxon>Rhizodiscina</taxon>
    </lineage>
</organism>
<dbReference type="PANTHER" id="PTHR10039:SF16">
    <property type="entry name" value="GPI INOSITOL-DEACYLASE"/>
    <property type="match status" value="1"/>
</dbReference>
<reference evidence="5" key="1">
    <citation type="journal article" date="2020" name="Stud. Mycol.">
        <title>101 Dothideomycetes genomes: a test case for predicting lifestyles and emergence of pathogens.</title>
        <authorList>
            <person name="Haridas S."/>
            <person name="Albert R."/>
            <person name="Binder M."/>
            <person name="Bloem J."/>
            <person name="Labutti K."/>
            <person name="Salamov A."/>
            <person name="Andreopoulos B."/>
            <person name="Baker S."/>
            <person name="Barry K."/>
            <person name="Bills G."/>
            <person name="Bluhm B."/>
            <person name="Cannon C."/>
            <person name="Castanera R."/>
            <person name="Culley D."/>
            <person name="Daum C."/>
            <person name="Ezra D."/>
            <person name="Gonzalez J."/>
            <person name="Henrissat B."/>
            <person name="Kuo A."/>
            <person name="Liang C."/>
            <person name="Lipzen A."/>
            <person name="Lutzoni F."/>
            <person name="Magnuson J."/>
            <person name="Mondo S."/>
            <person name="Nolan M."/>
            <person name="Ohm R."/>
            <person name="Pangilinan J."/>
            <person name="Park H.-J."/>
            <person name="Ramirez L."/>
            <person name="Alfaro M."/>
            <person name="Sun H."/>
            <person name="Tritt A."/>
            <person name="Yoshinaga Y."/>
            <person name="Zwiers L.-H."/>
            <person name="Turgeon B."/>
            <person name="Goodwin S."/>
            <person name="Spatafora J."/>
            <person name="Crous P."/>
            <person name="Grigoriev I."/>
        </authorList>
    </citation>
    <scope>NUCLEOTIDE SEQUENCE</scope>
    <source>
        <strain evidence="5">CBS 133067</strain>
    </source>
</reference>
<accession>A0A9P4IIY0</accession>
<dbReference type="AlphaFoldDB" id="A0A9P4IIY0"/>
<dbReference type="Pfam" id="PF22939">
    <property type="entry name" value="WHD_GPIID"/>
    <property type="match status" value="1"/>
</dbReference>
<keyword evidence="1" id="KW-0677">Repeat</keyword>
<feature type="domain" description="GPI inositol-deacylase winged helix" evidence="3">
    <location>
        <begin position="475"/>
        <end position="569"/>
    </location>
</feature>
<evidence type="ECO:0000313" key="5">
    <source>
        <dbReference type="EMBL" id="KAF2100833.1"/>
    </source>
</evidence>
<evidence type="ECO:0008006" key="7">
    <source>
        <dbReference type="Google" id="ProtNLM"/>
    </source>
</evidence>
<dbReference type="InterPro" id="IPR027417">
    <property type="entry name" value="P-loop_NTPase"/>
</dbReference>
<evidence type="ECO:0000313" key="6">
    <source>
        <dbReference type="Proteomes" id="UP000799772"/>
    </source>
</evidence>
<gene>
    <name evidence="5" type="ORF">NA57DRAFT_54907</name>
</gene>
<evidence type="ECO:0000259" key="4">
    <source>
        <dbReference type="Pfam" id="PF24883"/>
    </source>
</evidence>